<evidence type="ECO:0000313" key="2">
    <source>
        <dbReference type="Proteomes" id="UP000707352"/>
    </source>
</evidence>
<sequence>MSLIQDQRVELIAVSTLKPYSRNARSHSKAQVKQIATSIERFGFSTPHT</sequence>
<dbReference type="RefSeq" id="WP_167671167.1">
    <property type="nucleotide sequence ID" value="NZ_JAATJS010000001.1"/>
</dbReference>
<keyword evidence="2" id="KW-1185">Reference proteome</keyword>
<dbReference type="Proteomes" id="UP000707352">
    <property type="component" value="Unassembled WGS sequence"/>
</dbReference>
<gene>
    <name evidence="1" type="ORF">HB375_01420</name>
</gene>
<organism evidence="1 2">
    <name type="scientific">Microvirga terricola</name>
    <dbReference type="NCBI Taxonomy" id="2719797"/>
    <lineage>
        <taxon>Bacteria</taxon>
        <taxon>Pseudomonadati</taxon>
        <taxon>Pseudomonadota</taxon>
        <taxon>Alphaproteobacteria</taxon>
        <taxon>Hyphomicrobiales</taxon>
        <taxon>Methylobacteriaceae</taxon>
        <taxon>Microvirga</taxon>
    </lineage>
</organism>
<dbReference type="SUPFAM" id="SSF110849">
    <property type="entry name" value="ParB/Sulfiredoxin"/>
    <property type="match status" value="1"/>
</dbReference>
<comment type="caution">
    <text evidence="1">The sequence shown here is derived from an EMBL/GenBank/DDBJ whole genome shotgun (WGS) entry which is preliminary data.</text>
</comment>
<dbReference type="EMBL" id="JAATJS010000001">
    <property type="protein sequence ID" value="NIX75271.1"/>
    <property type="molecule type" value="Genomic_DNA"/>
</dbReference>
<reference evidence="1 2" key="1">
    <citation type="submission" date="2020-03" db="EMBL/GenBank/DDBJ databases">
        <title>The genome sequence of Microvirga sp. c23x22.</title>
        <authorList>
            <person name="Zhang X."/>
        </authorList>
    </citation>
    <scope>NUCLEOTIDE SEQUENCE [LARGE SCALE GENOMIC DNA]</scope>
    <source>
        <strain evidence="2">c23x22</strain>
    </source>
</reference>
<protein>
    <submittedName>
        <fullName evidence="1">Uncharacterized protein</fullName>
    </submittedName>
</protein>
<proteinExistence type="predicted"/>
<dbReference type="InterPro" id="IPR036086">
    <property type="entry name" value="ParB/Sulfiredoxin_sf"/>
</dbReference>
<accession>A0ABX0VA49</accession>
<evidence type="ECO:0000313" key="1">
    <source>
        <dbReference type="EMBL" id="NIX75271.1"/>
    </source>
</evidence>
<name>A0ABX0VA49_9HYPH</name>